<evidence type="ECO:0000313" key="4">
    <source>
        <dbReference type="Proteomes" id="UP000030653"/>
    </source>
</evidence>
<evidence type="ECO:0008006" key="5">
    <source>
        <dbReference type="Google" id="ProtNLM"/>
    </source>
</evidence>
<feature type="transmembrane region" description="Helical" evidence="2">
    <location>
        <begin position="577"/>
        <end position="600"/>
    </location>
</feature>
<dbReference type="PANTHER" id="PTHR42101:SF1">
    <property type="entry name" value="LOW TEMPERATURE REQUIREMENT A"/>
    <property type="match status" value="1"/>
</dbReference>
<feature type="transmembrane region" description="Helical" evidence="2">
    <location>
        <begin position="505"/>
        <end position="526"/>
    </location>
</feature>
<organism evidence="3 4">
    <name type="scientific">Dacryopinax primogenitus (strain DJM 731)</name>
    <name type="common">Brown rot fungus</name>
    <dbReference type="NCBI Taxonomy" id="1858805"/>
    <lineage>
        <taxon>Eukaryota</taxon>
        <taxon>Fungi</taxon>
        <taxon>Dikarya</taxon>
        <taxon>Basidiomycota</taxon>
        <taxon>Agaricomycotina</taxon>
        <taxon>Dacrymycetes</taxon>
        <taxon>Dacrymycetales</taxon>
        <taxon>Dacrymycetaceae</taxon>
        <taxon>Dacryopinax</taxon>
    </lineage>
</organism>
<accession>M5FNH4</accession>
<dbReference type="AlphaFoldDB" id="M5FNH4"/>
<dbReference type="Proteomes" id="UP000030653">
    <property type="component" value="Unassembled WGS sequence"/>
</dbReference>
<dbReference type="STRING" id="1858805.M5FNH4"/>
<protein>
    <recommendedName>
        <fullName evidence="5">Low temperature requirement A</fullName>
    </recommendedName>
</protein>
<feature type="transmembrane region" description="Helical" evidence="2">
    <location>
        <begin position="58"/>
        <end position="75"/>
    </location>
</feature>
<name>M5FNH4_DACPD</name>
<reference evidence="3 4" key="1">
    <citation type="journal article" date="2012" name="Science">
        <title>The Paleozoic origin of enzymatic lignin decomposition reconstructed from 31 fungal genomes.</title>
        <authorList>
            <person name="Floudas D."/>
            <person name="Binder M."/>
            <person name="Riley R."/>
            <person name="Barry K."/>
            <person name="Blanchette R.A."/>
            <person name="Henrissat B."/>
            <person name="Martinez A.T."/>
            <person name="Otillar R."/>
            <person name="Spatafora J.W."/>
            <person name="Yadav J.S."/>
            <person name="Aerts A."/>
            <person name="Benoit I."/>
            <person name="Boyd A."/>
            <person name="Carlson A."/>
            <person name="Copeland A."/>
            <person name="Coutinho P.M."/>
            <person name="de Vries R.P."/>
            <person name="Ferreira P."/>
            <person name="Findley K."/>
            <person name="Foster B."/>
            <person name="Gaskell J."/>
            <person name="Glotzer D."/>
            <person name="Gorecki P."/>
            <person name="Heitman J."/>
            <person name="Hesse C."/>
            <person name="Hori C."/>
            <person name="Igarashi K."/>
            <person name="Jurgens J.A."/>
            <person name="Kallen N."/>
            <person name="Kersten P."/>
            <person name="Kohler A."/>
            <person name="Kuees U."/>
            <person name="Kumar T.K.A."/>
            <person name="Kuo A."/>
            <person name="LaButti K."/>
            <person name="Larrondo L.F."/>
            <person name="Lindquist E."/>
            <person name="Ling A."/>
            <person name="Lombard V."/>
            <person name="Lucas S."/>
            <person name="Lundell T."/>
            <person name="Martin R."/>
            <person name="McLaughlin D.J."/>
            <person name="Morgenstern I."/>
            <person name="Morin E."/>
            <person name="Murat C."/>
            <person name="Nagy L.G."/>
            <person name="Nolan M."/>
            <person name="Ohm R.A."/>
            <person name="Patyshakuliyeva A."/>
            <person name="Rokas A."/>
            <person name="Ruiz-Duenas F.J."/>
            <person name="Sabat G."/>
            <person name="Salamov A."/>
            <person name="Samejima M."/>
            <person name="Schmutz J."/>
            <person name="Slot J.C."/>
            <person name="St John F."/>
            <person name="Stenlid J."/>
            <person name="Sun H."/>
            <person name="Sun S."/>
            <person name="Syed K."/>
            <person name="Tsang A."/>
            <person name="Wiebenga A."/>
            <person name="Young D."/>
            <person name="Pisabarro A."/>
            <person name="Eastwood D.C."/>
            <person name="Martin F."/>
            <person name="Cullen D."/>
            <person name="Grigoriev I.V."/>
            <person name="Hibbett D.S."/>
        </authorList>
    </citation>
    <scope>NUCLEOTIDE SEQUENCE [LARGE SCALE GENOMIC DNA]</scope>
    <source>
        <strain evidence="3 4">DJM-731 SS1</strain>
    </source>
</reference>
<dbReference type="RefSeq" id="XP_040624348.1">
    <property type="nucleotide sequence ID" value="XM_040777436.1"/>
</dbReference>
<sequence length="671" mass="74349">MIQERSYHERNAEEEEGRGWNSRLLQFAIKLKERPPNEETHEQYWLDKEERAPDWLELFYDLVIVAVLSVFSTAHEVSSPHSVLVYFSYFVIIWWVWASQTMYDVHFQANDWLHRIFKCLQLASFIFVGAGSANFTPFSVLPSDGLDDASILMDSQATSWKGVAIAYAAGRFILVLQYMLVAVRVIFPKLGAEVYGERRHMSWVLAPACIYLVSGVFWLISALLTTNAGAKVALAYFTLAVEFLSAMVMPLGPGYMKPPAAMISERFGALTLIILGEGIIGIVRSFSFVISGFGFSSDQYLQCVCALIVLFASWHFLFHGFPAERPLKRKSGALWLILHLPLHFVMLLLLSGMRNATIYGNIGDSFANVVGNLQTVVSALATTGSLDSVPDANQYLAINLGKINVATPYAAEITLLNSSINDPTTFGDPQLETVVYFAQIMVAITDSFQIELSDEVKSLAVQVLNFNTTFDPNDEQRNETLAEYQEQFFDFGSAYVTDLAQGTLFFVPCAGGLVILASLLVLLRAAPLGKWMWIGWGIQVTFATALCFLGFLDVGNQDIDVNSDYELAAYQLLDASWMLPVVAIVFAILILIEYLALVLAKHTDMRRRASLGSPPSSEGFMHQHGKEVEPKPTPSAASLEQGIVGSQEMRDGQVQGQGVQVQSRSTSNMTD</sequence>
<feature type="transmembrane region" description="Helical" evidence="2">
    <location>
        <begin position="333"/>
        <end position="353"/>
    </location>
</feature>
<feature type="transmembrane region" description="Helical" evidence="2">
    <location>
        <begin position="119"/>
        <end position="140"/>
    </location>
</feature>
<feature type="transmembrane region" description="Helical" evidence="2">
    <location>
        <begin position="267"/>
        <end position="293"/>
    </location>
</feature>
<keyword evidence="2" id="KW-0812">Transmembrane</keyword>
<feature type="region of interest" description="Disordered" evidence="1">
    <location>
        <begin position="609"/>
        <end position="671"/>
    </location>
</feature>
<dbReference type="OMA" id="ERSYHER"/>
<gene>
    <name evidence="3" type="ORF">DACRYDRAFT_97231</name>
</gene>
<dbReference type="InterPro" id="IPR010640">
    <property type="entry name" value="Low_temperature_requirement_A"/>
</dbReference>
<proteinExistence type="predicted"/>
<evidence type="ECO:0000313" key="3">
    <source>
        <dbReference type="EMBL" id="EJT97450.1"/>
    </source>
</evidence>
<dbReference type="OrthoDB" id="3243926at2759"/>
<dbReference type="HOGENOM" id="CLU_021492_0_0_1"/>
<evidence type="ECO:0000256" key="2">
    <source>
        <dbReference type="SAM" id="Phobius"/>
    </source>
</evidence>
<dbReference type="Pfam" id="PF06772">
    <property type="entry name" value="LtrA"/>
    <property type="match status" value="1"/>
</dbReference>
<feature type="compositionally biased region" description="Low complexity" evidence="1">
    <location>
        <begin position="652"/>
        <end position="662"/>
    </location>
</feature>
<feature type="transmembrane region" description="Helical" evidence="2">
    <location>
        <begin position="81"/>
        <end position="98"/>
    </location>
</feature>
<feature type="transmembrane region" description="Helical" evidence="2">
    <location>
        <begin position="299"/>
        <end position="321"/>
    </location>
</feature>
<dbReference type="GeneID" id="63692498"/>
<feature type="transmembrane region" description="Helical" evidence="2">
    <location>
        <begin position="202"/>
        <end position="221"/>
    </location>
</feature>
<feature type="transmembrane region" description="Helical" evidence="2">
    <location>
        <begin position="533"/>
        <end position="552"/>
    </location>
</feature>
<keyword evidence="4" id="KW-1185">Reference proteome</keyword>
<dbReference type="EMBL" id="JH795877">
    <property type="protein sequence ID" value="EJT97450.1"/>
    <property type="molecule type" value="Genomic_DNA"/>
</dbReference>
<feature type="transmembrane region" description="Helical" evidence="2">
    <location>
        <begin position="160"/>
        <end position="181"/>
    </location>
</feature>
<keyword evidence="2" id="KW-0472">Membrane</keyword>
<keyword evidence="2" id="KW-1133">Transmembrane helix</keyword>
<evidence type="ECO:0000256" key="1">
    <source>
        <dbReference type="SAM" id="MobiDB-lite"/>
    </source>
</evidence>
<dbReference type="PANTHER" id="PTHR42101">
    <property type="entry name" value="CHROMOSOME 16, WHOLE GENOME SHOTGUN SEQUENCE"/>
    <property type="match status" value="1"/>
</dbReference>
<feature type="transmembrane region" description="Helical" evidence="2">
    <location>
        <begin position="233"/>
        <end position="255"/>
    </location>
</feature>